<proteinExistence type="predicted"/>
<sequence>MENELCELETLLDLFNNTGSEIDFVDFTLSYRLLGFAIVLFVMLVLIDAMPGGGESGGKYEGGAMARTEKGTEAGIEAGTESGAEAGTEAGTEEGAGDGDSVGGGEGGTEGSN</sequence>
<feature type="transmembrane region" description="Helical" evidence="2">
    <location>
        <begin position="29"/>
        <end position="47"/>
    </location>
</feature>
<feature type="compositionally biased region" description="Low complexity" evidence="1">
    <location>
        <begin position="73"/>
        <end position="90"/>
    </location>
</feature>
<evidence type="ECO:0000256" key="1">
    <source>
        <dbReference type="SAM" id="MobiDB-lite"/>
    </source>
</evidence>
<dbReference type="Proteomes" id="UP000499080">
    <property type="component" value="Unassembled WGS sequence"/>
</dbReference>
<keyword evidence="4" id="KW-1185">Reference proteome</keyword>
<dbReference type="AlphaFoldDB" id="A0A4Y2U9F0"/>
<keyword evidence="2" id="KW-0812">Transmembrane</keyword>
<keyword evidence="2" id="KW-1133">Transmembrane helix</keyword>
<gene>
    <name evidence="3" type="ORF">AVEN_269764_1</name>
</gene>
<name>A0A4Y2U9F0_ARAVE</name>
<evidence type="ECO:0000256" key="2">
    <source>
        <dbReference type="SAM" id="Phobius"/>
    </source>
</evidence>
<feature type="compositionally biased region" description="Gly residues" evidence="1">
    <location>
        <begin position="98"/>
        <end position="113"/>
    </location>
</feature>
<organism evidence="3 4">
    <name type="scientific">Araneus ventricosus</name>
    <name type="common">Orbweaver spider</name>
    <name type="synonym">Epeira ventricosa</name>
    <dbReference type="NCBI Taxonomy" id="182803"/>
    <lineage>
        <taxon>Eukaryota</taxon>
        <taxon>Metazoa</taxon>
        <taxon>Ecdysozoa</taxon>
        <taxon>Arthropoda</taxon>
        <taxon>Chelicerata</taxon>
        <taxon>Arachnida</taxon>
        <taxon>Araneae</taxon>
        <taxon>Araneomorphae</taxon>
        <taxon>Entelegynae</taxon>
        <taxon>Araneoidea</taxon>
        <taxon>Araneidae</taxon>
        <taxon>Araneus</taxon>
    </lineage>
</organism>
<feature type="region of interest" description="Disordered" evidence="1">
    <location>
        <begin position="70"/>
        <end position="113"/>
    </location>
</feature>
<keyword evidence="2" id="KW-0472">Membrane</keyword>
<accession>A0A4Y2U9F0</accession>
<dbReference type="EMBL" id="BGPR01034998">
    <property type="protein sequence ID" value="GBO09639.1"/>
    <property type="molecule type" value="Genomic_DNA"/>
</dbReference>
<evidence type="ECO:0000313" key="3">
    <source>
        <dbReference type="EMBL" id="GBO09639.1"/>
    </source>
</evidence>
<protein>
    <submittedName>
        <fullName evidence="3">Uncharacterized protein</fullName>
    </submittedName>
</protein>
<reference evidence="3 4" key="1">
    <citation type="journal article" date="2019" name="Sci. Rep.">
        <title>Orb-weaving spider Araneus ventricosus genome elucidates the spidroin gene catalogue.</title>
        <authorList>
            <person name="Kono N."/>
            <person name="Nakamura H."/>
            <person name="Ohtoshi R."/>
            <person name="Moran D.A.P."/>
            <person name="Shinohara A."/>
            <person name="Yoshida Y."/>
            <person name="Fujiwara M."/>
            <person name="Mori M."/>
            <person name="Tomita M."/>
            <person name="Arakawa K."/>
        </authorList>
    </citation>
    <scope>NUCLEOTIDE SEQUENCE [LARGE SCALE GENOMIC DNA]</scope>
</reference>
<comment type="caution">
    <text evidence="3">The sequence shown here is derived from an EMBL/GenBank/DDBJ whole genome shotgun (WGS) entry which is preliminary data.</text>
</comment>
<evidence type="ECO:0000313" key="4">
    <source>
        <dbReference type="Proteomes" id="UP000499080"/>
    </source>
</evidence>